<dbReference type="Proteomes" id="UP001276659">
    <property type="component" value="Unassembled WGS sequence"/>
</dbReference>
<keyword evidence="7" id="KW-1185">Reference proteome</keyword>
<reference evidence="6" key="1">
    <citation type="submission" date="2022-11" db="EMBL/GenBank/DDBJ databases">
        <title>Chromosomal genome sequence assembly and mating type (MAT) locus characterization of the leprose asexual lichenized fungus Lepraria neglecta (Nyl.) Erichsen.</title>
        <authorList>
            <person name="Allen J.L."/>
            <person name="Pfeffer B."/>
        </authorList>
    </citation>
    <scope>NUCLEOTIDE SEQUENCE</scope>
    <source>
        <strain evidence="6">Allen 5258</strain>
    </source>
</reference>
<dbReference type="PRINTS" id="PR00883">
    <property type="entry name" value="NUCLEARHMG"/>
</dbReference>
<dbReference type="AlphaFoldDB" id="A0AAD9ZIP0"/>
<dbReference type="GO" id="GO:0031120">
    <property type="term" value="P:snRNA pseudouridine synthesis"/>
    <property type="evidence" value="ECO:0007669"/>
    <property type="project" value="UniProtKB-UniRule"/>
</dbReference>
<dbReference type="GO" id="GO:0042254">
    <property type="term" value="P:ribosome biogenesis"/>
    <property type="evidence" value="ECO:0007669"/>
    <property type="project" value="InterPro"/>
</dbReference>
<comment type="similarity">
    <text evidence="1 3">Belongs to the eukaryotic ribosomal protein eL8 family.</text>
</comment>
<feature type="compositionally biased region" description="Basic and acidic residues" evidence="4">
    <location>
        <begin position="1"/>
        <end position="46"/>
    </location>
</feature>
<dbReference type="InterPro" id="IPR004037">
    <property type="entry name" value="Ribosomal_eL8-like_CS"/>
</dbReference>
<evidence type="ECO:0000256" key="2">
    <source>
        <dbReference type="ARBA" id="ARBA00022884"/>
    </source>
</evidence>
<keyword evidence="3" id="KW-0539">Nucleus</keyword>
<gene>
    <name evidence="6" type="ORF">OEA41_000735</name>
</gene>
<dbReference type="SUPFAM" id="SSF55315">
    <property type="entry name" value="L30e-like"/>
    <property type="match status" value="1"/>
</dbReference>
<comment type="caution">
    <text evidence="6">The sequence shown here is derived from an EMBL/GenBank/DDBJ whole genome shotgun (WGS) entry which is preliminary data.</text>
</comment>
<feature type="region of interest" description="Disordered" evidence="4">
    <location>
        <begin position="1"/>
        <end position="52"/>
    </location>
</feature>
<name>A0AAD9ZIP0_9LECA</name>
<dbReference type="Gene3D" id="3.30.1330.30">
    <property type="match status" value="1"/>
</dbReference>
<evidence type="ECO:0000256" key="3">
    <source>
        <dbReference type="RuleBase" id="RU366039"/>
    </source>
</evidence>
<dbReference type="InterPro" id="IPR002415">
    <property type="entry name" value="H/ACA_rnp_Nhp2-like"/>
</dbReference>
<keyword evidence="3" id="KW-0687">Ribonucleoprotein</keyword>
<comment type="function">
    <text evidence="3">Common component of the spliceosome and rRNA processing machinery.</text>
</comment>
<keyword evidence="2 3" id="KW-0694">RNA-binding</keyword>
<dbReference type="GO" id="GO:0031429">
    <property type="term" value="C:box H/ACA snoRNP complex"/>
    <property type="evidence" value="ECO:0007669"/>
    <property type="project" value="UniProtKB-UniRule"/>
</dbReference>
<accession>A0AAD9ZIP0</accession>
<evidence type="ECO:0000313" key="7">
    <source>
        <dbReference type="Proteomes" id="UP001276659"/>
    </source>
</evidence>
<dbReference type="GO" id="GO:0000398">
    <property type="term" value="P:mRNA splicing, via spliceosome"/>
    <property type="evidence" value="ECO:0007669"/>
    <property type="project" value="UniProtKB-UniRule"/>
</dbReference>
<evidence type="ECO:0000259" key="5">
    <source>
        <dbReference type="Pfam" id="PF01248"/>
    </source>
</evidence>
<organism evidence="6 7">
    <name type="scientific">Lepraria neglecta</name>
    <dbReference type="NCBI Taxonomy" id="209136"/>
    <lineage>
        <taxon>Eukaryota</taxon>
        <taxon>Fungi</taxon>
        <taxon>Dikarya</taxon>
        <taxon>Ascomycota</taxon>
        <taxon>Pezizomycotina</taxon>
        <taxon>Lecanoromycetes</taxon>
        <taxon>OSLEUM clade</taxon>
        <taxon>Lecanoromycetidae</taxon>
        <taxon>Lecanorales</taxon>
        <taxon>Lecanorineae</taxon>
        <taxon>Stereocaulaceae</taxon>
        <taxon>Lepraria</taxon>
    </lineage>
</organism>
<dbReference type="Pfam" id="PF01248">
    <property type="entry name" value="Ribosomal_L7Ae"/>
    <property type="match status" value="1"/>
</dbReference>
<comment type="function">
    <text evidence="3">Required for ribosome biogenesis. Part of a complex which catalyzes pseudouridylation of rRNA. This involves the isomerization of uridine such that the ribose is subsequently attached to C5, instead of the normal N1. Pseudouridine ('psi') residues may serve to stabilize the conformation of rRNAs.</text>
</comment>
<dbReference type="GO" id="GO:0003723">
    <property type="term" value="F:RNA binding"/>
    <property type="evidence" value="ECO:0007669"/>
    <property type="project" value="UniProtKB-UniRule"/>
</dbReference>
<evidence type="ECO:0000256" key="1">
    <source>
        <dbReference type="ARBA" id="ARBA00007337"/>
    </source>
</evidence>
<dbReference type="PROSITE" id="PS01082">
    <property type="entry name" value="RIBOSOMAL_L7AE"/>
    <property type="match status" value="1"/>
</dbReference>
<sequence>MAKEKPTDPEKEAKKLAKAEKKAKRAETDGVHKSKSDKKDKKEKKVAAAASDAEVTTKLLNSLEDTKPGSVAIKEDGDLLVKVKSAPLLGALVPFANPLADEKVGKKVLKSVKKAAKNKTLKRGVKEVVKSLRKATPASTSGHEAPGIVILAADISPMDVISHLPVLCEDHGVPYIFVTSRAELGAASSTKRPTSVVMVGKDAPGKKKGEKDGEDGFEEVYKDLMKVVVKAGRDVRI</sequence>
<dbReference type="InterPro" id="IPR050257">
    <property type="entry name" value="eL8/uL1-like"/>
</dbReference>
<dbReference type="EMBL" id="JASNWA010000003">
    <property type="protein sequence ID" value="KAK3178598.1"/>
    <property type="molecule type" value="Genomic_DNA"/>
</dbReference>
<evidence type="ECO:0000313" key="6">
    <source>
        <dbReference type="EMBL" id="KAK3178598.1"/>
    </source>
</evidence>
<dbReference type="InterPro" id="IPR004038">
    <property type="entry name" value="Ribosomal_eL8/eL30/eS12/Gad45"/>
</dbReference>
<feature type="domain" description="Ribosomal protein eL8/eL30/eS12/Gadd45" evidence="5">
    <location>
        <begin position="107"/>
        <end position="199"/>
    </location>
</feature>
<comment type="subcellular location">
    <subcellularLocation>
        <location evidence="3">Nucleus</location>
        <location evidence="3">Nucleolus</location>
    </subcellularLocation>
</comment>
<dbReference type="PANTHER" id="PTHR23105">
    <property type="entry name" value="RIBOSOMAL PROTEIN L7AE FAMILY MEMBER"/>
    <property type="match status" value="1"/>
</dbReference>
<evidence type="ECO:0000256" key="4">
    <source>
        <dbReference type="SAM" id="MobiDB-lite"/>
    </source>
</evidence>
<dbReference type="InterPro" id="IPR029064">
    <property type="entry name" value="Ribosomal_eL30-like_sf"/>
</dbReference>
<protein>
    <recommendedName>
        <fullName evidence="3">H/ACA ribonucleoprotein complex subunit 2</fullName>
    </recommendedName>
    <alternativeName>
        <fullName evidence="3">Nucleolar protein family A member 2</fullName>
    </alternativeName>
</protein>
<proteinExistence type="inferred from homology"/>